<keyword evidence="6" id="KW-0508">mRNA splicing</keyword>
<evidence type="ECO:0000313" key="10">
    <source>
        <dbReference type="EMBL" id="CDO52333.1"/>
    </source>
</evidence>
<dbReference type="Proteomes" id="UP000242525">
    <property type="component" value="Unassembled WGS sequence"/>
</dbReference>
<dbReference type="OrthoDB" id="10267305at2759"/>
<feature type="compositionally biased region" description="Basic and acidic residues" evidence="8">
    <location>
        <begin position="219"/>
        <end position="232"/>
    </location>
</feature>
<evidence type="ECO:0000256" key="1">
    <source>
        <dbReference type="ARBA" id="ARBA00004123"/>
    </source>
</evidence>
<evidence type="ECO:0000256" key="3">
    <source>
        <dbReference type="ARBA" id="ARBA00020641"/>
    </source>
</evidence>
<evidence type="ECO:0000256" key="7">
    <source>
        <dbReference type="ARBA" id="ARBA00023242"/>
    </source>
</evidence>
<evidence type="ECO:0000256" key="8">
    <source>
        <dbReference type="SAM" id="MobiDB-lite"/>
    </source>
</evidence>
<sequence length="341" mass="38937">MSYNGIGLPTPRGTGTSGYVQRNASALTPAAQARRGAYGRRQEDDSRAREREARFHRTNYVERKVDAGVLAHERRRAIEVECMALRDELEDQPGISEAEIEQRVDDLRSLLKAKAEDEQDNDRRPGSAGSGISTSGSGKNGSRPTQYKSYQVHEIVRAKEIENERFRTEVLRQRDDYHRSRERGSGPDQRQRRRRRSSAGSYDRNRSLSPPRESAAASDEIRARRERSPSRELRHHRRRRDSLDGHTPRRSRRASLVSRSRSPPLHEKAGEEPSDANGGPSKSRRSSITSPDNERHRRSSVVSREHGSASPEGTRRRSRSPARREFRRHGSRYGDVELNYS</sequence>
<keyword evidence="7" id="KW-0539">Nucleus</keyword>
<evidence type="ECO:0000256" key="6">
    <source>
        <dbReference type="ARBA" id="ARBA00023187"/>
    </source>
</evidence>
<keyword evidence="5" id="KW-0747">Spliceosome</keyword>
<name>A0A0J9X5A6_GEOCN</name>
<feature type="compositionally biased region" description="Basic and acidic residues" evidence="8">
    <location>
        <begin position="40"/>
        <end position="51"/>
    </location>
</feature>
<keyword evidence="4" id="KW-0507">mRNA processing</keyword>
<feature type="region of interest" description="Disordered" evidence="8">
    <location>
        <begin position="1"/>
        <end position="20"/>
    </location>
</feature>
<feature type="compositionally biased region" description="Basic and acidic residues" evidence="8">
    <location>
        <begin position="114"/>
        <end position="125"/>
    </location>
</feature>
<dbReference type="EMBL" id="CCBN010000003">
    <property type="protein sequence ID" value="CDO52333.1"/>
    <property type="molecule type" value="Genomic_DNA"/>
</dbReference>
<dbReference type="InterPro" id="IPR051372">
    <property type="entry name" value="CWC21"/>
</dbReference>
<evidence type="ECO:0000313" key="11">
    <source>
        <dbReference type="Proteomes" id="UP000242525"/>
    </source>
</evidence>
<proteinExistence type="inferred from homology"/>
<dbReference type="SMART" id="SM01115">
    <property type="entry name" value="cwf21"/>
    <property type="match status" value="1"/>
</dbReference>
<dbReference type="PANTHER" id="PTHR36562:SF5">
    <property type="entry name" value="SERINE_ARGININE REPETITIVE MATRIX 2"/>
    <property type="match status" value="1"/>
</dbReference>
<feature type="region of interest" description="Disordered" evidence="8">
    <location>
        <begin position="25"/>
        <end position="51"/>
    </location>
</feature>
<comment type="caution">
    <text evidence="10">The sequence shown here is derived from an EMBL/GenBank/DDBJ whole genome shotgun (WGS) entry which is preliminary data.</text>
</comment>
<feature type="compositionally biased region" description="Low complexity" evidence="8">
    <location>
        <begin position="126"/>
        <end position="142"/>
    </location>
</feature>
<dbReference type="AlphaFoldDB" id="A0A0J9X5A6"/>
<gene>
    <name evidence="10" type="ORF">BN980_GECA03s00285g</name>
</gene>
<dbReference type="GO" id="GO:0005681">
    <property type="term" value="C:spliceosomal complex"/>
    <property type="evidence" value="ECO:0007669"/>
    <property type="project" value="UniProtKB-KW"/>
</dbReference>
<feature type="domain" description="CWF21" evidence="9">
    <location>
        <begin position="70"/>
        <end position="116"/>
    </location>
</feature>
<comment type="subcellular location">
    <subcellularLocation>
        <location evidence="1">Nucleus</location>
    </subcellularLocation>
</comment>
<evidence type="ECO:0000259" key="9">
    <source>
        <dbReference type="SMART" id="SM01115"/>
    </source>
</evidence>
<feature type="region of interest" description="Disordered" evidence="8">
    <location>
        <begin position="114"/>
        <end position="341"/>
    </location>
</feature>
<protein>
    <recommendedName>
        <fullName evidence="3">Pre-mRNA-splicing factor CWC21</fullName>
    </recommendedName>
</protein>
<comment type="similarity">
    <text evidence="2">Belongs to the CWC21 family.</text>
</comment>
<dbReference type="GO" id="GO:0008380">
    <property type="term" value="P:RNA splicing"/>
    <property type="evidence" value="ECO:0007669"/>
    <property type="project" value="UniProtKB-KW"/>
</dbReference>
<dbReference type="STRING" id="1173061.A0A0J9X5A6"/>
<keyword evidence="11" id="KW-1185">Reference proteome</keyword>
<feature type="compositionally biased region" description="Basic residues" evidence="8">
    <location>
        <begin position="316"/>
        <end position="331"/>
    </location>
</feature>
<dbReference type="Gene3D" id="6.10.140.420">
    <property type="match status" value="1"/>
</dbReference>
<dbReference type="CDD" id="cd21372">
    <property type="entry name" value="cwf21_CWC21-like"/>
    <property type="match status" value="1"/>
</dbReference>
<dbReference type="GO" id="GO:0006397">
    <property type="term" value="P:mRNA processing"/>
    <property type="evidence" value="ECO:0007669"/>
    <property type="project" value="UniProtKB-KW"/>
</dbReference>
<organism evidence="10 11">
    <name type="scientific">Geotrichum candidum</name>
    <name type="common">Oospora lactis</name>
    <name type="synonym">Dipodascus geotrichum</name>
    <dbReference type="NCBI Taxonomy" id="1173061"/>
    <lineage>
        <taxon>Eukaryota</taxon>
        <taxon>Fungi</taxon>
        <taxon>Dikarya</taxon>
        <taxon>Ascomycota</taxon>
        <taxon>Saccharomycotina</taxon>
        <taxon>Dipodascomycetes</taxon>
        <taxon>Dipodascales</taxon>
        <taxon>Dipodascaceae</taxon>
        <taxon>Geotrichum</taxon>
    </lineage>
</organism>
<accession>A0A0J9X5A6</accession>
<dbReference type="Pfam" id="PF08312">
    <property type="entry name" value="cwf21"/>
    <property type="match status" value="1"/>
</dbReference>
<evidence type="ECO:0000256" key="2">
    <source>
        <dbReference type="ARBA" id="ARBA00005954"/>
    </source>
</evidence>
<evidence type="ECO:0000256" key="4">
    <source>
        <dbReference type="ARBA" id="ARBA00022664"/>
    </source>
</evidence>
<reference evidence="10" key="1">
    <citation type="submission" date="2014-03" db="EMBL/GenBank/DDBJ databases">
        <authorList>
            <person name="Casaregola S."/>
        </authorList>
    </citation>
    <scope>NUCLEOTIDE SEQUENCE [LARGE SCALE GENOMIC DNA]</scope>
    <source>
        <strain evidence="10">CLIB 918</strain>
    </source>
</reference>
<feature type="compositionally biased region" description="Basic and acidic residues" evidence="8">
    <location>
        <begin position="154"/>
        <end position="185"/>
    </location>
</feature>
<dbReference type="PANTHER" id="PTHR36562">
    <property type="entry name" value="SERINE/ARGININE REPETITIVE MATRIX 2"/>
    <property type="match status" value="1"/>
</dbReference>
<evidence type="ECO:0000256" key="5">
    <source>
        <dbReference type="ARBA" id="ARBA00022728"/>
    </source>
</evidence>
<dbReference type="InterPro" id="IPR013170">
    <property type="entry name" value="mRNA_splic_Cwf21_dom"/>
</dbReference>